<sequence length="82" mass="8410">MGTHREEGRSAQVEQLPHDLTQGAYRVGGHVLGAPGDVPVGAYEQSAAVLGLPQPAPVAVDVVVGQPVAHRARDDGDVGEHG</sequence>
<dbReference type="Proteomes" id="UP000186455">
    <property type="component" value="Unassembled WGS sequence"/>
</dbReference>
<accession>A0A1Q4VA29</accession>
<proteinExistence type="predicted"/>
<evidence type="ECO:0000313" key="2">
    <source>
        <dbReference type="Proteomes" id="UP000186455"/>
    </source>
</evidence>
<reference evidence="1 2" key="1">
    <citation type="submission" date="2015-06" db="EMBL/GenBank/DDBJ databases">
        <title>Cloning and characterization of the uncialamcin biosynthetic gene cluster.</title>
        <authorList>
            <person name="Yan X."/>
            <person name="Huang T."/>
            <person name="Ge H."/>
            <person name="Shen B."/>
        </authorList>
    </citation>
    <scope>NUCLEOTIDE SEQUENCE [LARGE SCALE GENOMIC DNA]</scope>
    <source>
        <strain evidence="1 2">DCA2648</strain>
    </source>
</reference>
<name>A0A1Q4VA29_9ACTN</name>
<dbReference type="AlphaFoldDB" id="A0A1Q4VA29"/>
<keyword evidence="2" id="KW-1185">Reference proteome</keyword>
<protein>
    <submittedName>
        <fullName evidence="1">Uncharacterized protein</fullName>
    </submittedName>
</protein>
<comment type="caution">
    <text evidence="1">The sequence shown here is derived from an EMBL/GenBank/DDBJ whole genome shotgun (WGS) entry which is preliminary data.</text>
</comment>
<dbReference type="STRING" id="1048205.AB852_10070"/>
<dbReference type="EMBL" id="LFBV01000002">
    <property type="protein sequence ID" value="OKH94589.1"/>
    <property type="molecule type" value="Genomic_DNA"/>
</dbReference>
<evidence type="ECO:0000313" key="1">
    <source>
        <dbReference type="EMBL" id="OKH94589.1"/>
    </source>
</evidence>
<gene>
    <name evidence="1" type="ORF">AB852_10070</name>
</gene>
<organism evidence="1 2">
    <name type="scientific">Streptomyces uncialis</name>
    <dbReference type="NCBI Taxonomy" id="1048205"/>
    <lineage>
        <taxon>Bacteria</taxon>
        <taxon>Bacillati</taxon>
        <taxon>Actinomycetota</taxon>
        <taxon>Actinomycetes</taxon>
        <taxon>Kitasatosporales</taxon>
        <taxon>Streptomycetaceae</taxon>
        <taxon>Streptomyces</taxon>
    </lineage>
</organism>